<dbReference type="Proteomes" id="UP000645828">
    <property type="component" value="Unassembled WGS sequence"/>
</dbReference>
<organism evidence="3 4">
    <name type="scientific">Nyctereutes procyonoides</name>
    <name type="common">Raccoon dog</name>
    <name type="synonym">Canis procyonoides</name>
    <dbReference type="NCBI Taxonomy" id="34880"/>
    <lineage>
        <taxon>Eukaryota</taxon>
        <taxon>Metazoa</taxon>
        <taxon>Chordata</taxon>
        <taxon>Craniata</taxon>
        <taxon>Vertebrata</taxon>
        <taxon>Euteleostomi</taxon>
        <taxon>Mammalia</taxon>
        <taxon>Eutheria</taxon>
        <taxon>Laurasiatheria</taxon>
        <taxon>Carnivora</taxon>
        <taxon>Caniformia</taxon>
        <taxon>Canidae</taxon>
        <taxon>Nyctereutes</taxon>
    </lineage>
</organism>
<dbReference type="GO" id="GO:0031122">
    <property type="term" value="P:cytoplasmic microtubule organization"/>
    <property type="evidence" value="ECO:0007669"/>
    <property type="project" value="TreeGrafter"/>
</dbReference>
<feature type="region of interest" description="Disordered" evidence="2">
    <location>
        <begin position="282"/>
        <end position="305"/>
    </location>
</feature>
<evidence type="ECO:0000256" key="1">
    <source>
        <dbReference type="SAM" id="Coils"/>
    </source>
</evidence>
<sequence length="729" mass="82367">MAADEGTQDTLQLQFKAMQEMQHKRLQKQMEKQKEKELSLKIKVDDQKEPLKISDGFSLLQAGEQNSKNSFEQRMLEDEIAHLREQLRETVDENGRLYKLLKERDFEIKHLKKKIEDDRFAFTGTAGMAGDVIATKIVELSKKNRVLTAESEGAKTRVKQLSNRIQDLERELQRALARLPAKMATDAGAKAPRAQTADRALPETPEVKVLQDRLAATNLKMSDLRNQIQTVKQELRMAQKVLTSEVGEDVNVQQLLSSPGTWRGRAQQILVLQSKVRELEKQLGQTRSQSTGMSGDEPSAYPDPRKLSAQEKNLLRIRSLEREKQEGWEKLVGERDGLQRELEELKKKFEGLKSRNKVLSSEVKTLRSQMGTLAEKGRHDDELIDALMDQLKQLQEILGSLSLQEEKSRASQHRLDQRVNSEAQRSSSLITQLRAMVAEREAKVQQLEQEIGQLSMQYRQNKGMDKGSSGTENHSAYTKFLEDPIQTKSLASAGDHVGRLGSSRSVTSLGHTLVESALTWPSLPSPHGASPRFSDSPEQKSWQAQVTEFKALWQAAEVERDRLTEFVTVLQKRVEESNSKLLESEKKLQEERQRTVVLEQHLEKMRLEPGRTSVSQKAAPRSKTGLPTSNTRHNPNGSERKDSSFTQLSNVPMESQMEELTTRLAIQVEENEMLKAALGSALRGKEEDFRMYHETLGQVKGVFLQALRQQKADSARMVAGCQPGGTGQP</sequence>
<dbReference type="GO" id="GO:0034451">
    <property type="term" value="C:centriolar satellite"/>
    <property type="evidence" value="ECO:0007669"/>
    <property type="project" value="TreeGrafter"/>
</dbReference>
<gene>
    <name evidence="3" type="ORF">NYPRO_LOCUS6132</name>
</gene>
<dbReference type="InterPro" id="IPR038929">
    <property type="entry name" value="CCDC13"/>
</dbReference>
<dbReference type="AlphaFoldDB" id="A0A811YD62"/>
<dbReference type="GO" id="GO:1905515">
    <property type="term" value="P:non-motile cilium assembly"/>
    <property type="evidence" value="ECO:0007669"/>
    <property type="project" value="TreeGrafter"/>
</dbReference>
<proteinExistence type="predicted"/>
<dbReference type="PANTHER" id="PTHR31935">
    <property type="entry name" value="COILED-COIL DOMAIN-CONTAINING PROTEIN 13"/>
    <property type="match status" value="1"/>
</dbReference>
<keyword evidence="4" id="KW-1185">Reference proteome</keyword>
<accession>A0A811YD62</accession>
<feature type="coiled-coil region" evidence="1">
    <location>
        <begin position="430"/>
        <end position="457"/>
    </location>
</feature>
<evidence type="ECO:0000256" key="2">
    <source>
        <dbReference type="SAM" id="MobiDB-lite"/>
    </source>
</evidence>
<feature type="coiled-coil region" evidence="1">
    <location>
        <begin position="16"/>
        <end position="43"/>
    </location>
</feature>
<feature type="compositionally biased region" description="Polar residues" evidence="2">
    <location>
        <begin position="625"/>
        <end position="637"/>
    </location>
</feature>
<reference evidence="3" key="1">
    <citation type="submission" date="2020-12" db="EMBL/GenBank/DDBJ databases">
        <authorList>
            <consortium name="Molecular Ecology Group"/>
        </authorList>
    </citation>
    <scope>NUCLEOTIDE SEQUENCE</scope>
    <source>
        <strain evidence="3">TBG_1078</strain>
    </source>
</reference>
<dbReference type="EMBL" id="CAJHUB010000671">
    <property type="protein sequence ID" value="CAD7673337.1"/>
    <property type="molecule type" value="Genomic_DNA"/>
</dbReference>
<evidence type="ECO:0000313" key="4">
    <source>
        <dbReference type="Proteomes" id="UP000645828"/>
    </source>
</evidence>
<feature type="coiled-coil region" evidence="1">
    <location>
        <begin position="328"/>
        <end position="404"/>
    </location>
</feature>
<feature type="compositionally biased region" description="Polar residues" evidence="2">
    <location>
        <begin position="283"/>
        <end position="293"/>
    </location>
</feature>
<comment type="caution">
    <text evidence="3">The sequence shown here is derived from an EMBL/GenBank/DDBJ whole genome shotgun (WGS) entry which is preliminary data.</text>
</comment>
<protein>
    <submittedName>
        <fullName evidence="3">(raccoon dog) hypothetical protein</fullName>
    </submittedName>
</protein>
<feature type="region of interest" description="Disordered" evidence="2">
    <location>
        <begin position="606"/>
        <end position="648"/>
    </location>
</feature>
<dbReference type="PANTHER" id="PTHR31935:SF1">
    <property type="entry name" value="COILED-COIL DOMAIN-CONTAINING PROTEIN 13"/>
    <property type="match status" value="1"/>
</dbReference>
<feature type="coiled-coil region" evidence="1">
    <location>
        <begin position="144"/>
        <end position="241"/>
    </location>
</feature>
<keyword evidence="1" id="KW-0175">Coiled coil</keyword>
<evidence type="ECO:0000313" key="3">
    <source>
        <dbReference type="EMBL" id="CAD7673337.1"/>
    </source>
</evidence>
<name>A0A811YD62_NYCPR</name>